<name>A0ABQ5U5C3_9PROT</name>
<reference evidence="3" key="1">
    <citation type="journal article" date="2014" name="Int. J. Syst. Evol. Microbiol.">
        <title>Complete genome of a new Firmicutes species belonging to the dominant human colonic microbiota ('Ruminococcus bicirculans') reveals two chromosomes and a selective capacity to utilize plant glucans.</title>
        <authorList>
            <consortium name="NISC Comparative Sequencing Program"/>
            <person name="Wegmann U."/>
            <person name="Louis P."/>
            <person name="Goesmann A."/>
            <person name="Henrissat B."/>
            <person name="Duncan S.H."/>
            <person name="Flint H.J."/>
        </authorList>
    </citation>
    <scope>NUCLEOTIDE SEQUENCE</scope>
    <source>
        <strain evidence="3">NBRC 103408</strain>
    </source>
</reference>
<protein>
    <submittedName>
        <fullName evidence="3">Exopolyphosphatase</fullName>
    </submittedName>
</protein>
<reference evidence="3" key="2">
    <citation type="submission" date="2023-01" db="EMBL/GenBank/DDBJ databases">
        <title>Draft genome sequence of Sneathiella chinensis strain NBRC 103408.</title>
        <authorList>
            <person name="Sun Q."/>
            <person name="Mori K."/>
        </authorList>
    </citation>
    <scope>NUCLEOTIDE SEQUENCE</scope>
    <source>
        <strain evidence="3">NBRC 103408</strain>
    </source>
</reference>
<organism evidence="3 4">
    <name type="scientific">Sneathiella chinensis</name>
    <dbReference type="NCBI Taxonomy" id="349750"/>
    <lineage>
        <taxon>Bacteria</taxon>
        <taxon>Pseudomonadati</taxon>
        <taxon>Pseudomonadota</taxon>
        <taxon>Alphaproteobacteria</taxon>
        <taxon>Sneathiellales</taxon>
        <taxon>Sneathiellaceae</taxon>
        <taxon>Sneathiella</taxon>
    </lineage>
</organism>
<proteinExistence type="predicted"/>
<evidence type="ECO:0000259" key="1">
    <source>
        <dbReference type="Pfam" id="PF02541"/>
    </source>
</evidence>
<sequence>MHRIVDNRDRSLDPGVKPLDKLRGVIDIGSNSVRLVVFDGPSRVPFPKFNEKVLCGLGRDLGSSRVLGDEAMEQALTALRRYSALVNSMGVERVIVAATAAVREADNGAEFVAEVEQECDLNVQVLSGKQEARYAGLGVLSGMPYANGIVGDLGGGSLELVKVGDHKVLKAASLPLGALRLSRMGMSDDQLNAYLHNLMEDVDWLEEVKGKNFYVVGGAWRALARYHISKSGHPLNIIHNYKLTLPQMKAVIAEVITMSEDELRAVPLVPKSRVATMKTAALIMEQLFELIEPKGIVFSSNGLREGLLYSELKKNVRTRDPLLEACRDMAAREGRFAEHGEEIFRWLLPVFARVGEKGQRLALAASTLSDIAWSMSADYRAGQAFRRIFRAPFSGIGHKGRAIVALAVYARYQGNLEGHALEDGLALVSEEDKRHAFSLGLALRLAHSLSGGVMGILPQTRLTVTEDRLILSVPSELSVLLGVHVDSRLRALAEIQDKVCAIEIVEN</sequence>
<evidence type="ECO:0000313" key="4">
    <source>
        <dbReference type="Proteomes" id="UP001161409"/>
    </source>
</evidence>
<dbReference type="RefSeq" id="WP_169561126.1">
    <property type="nucleotide sequence ID" value="NZ_BSNF01000008.1"/>
</dbReference>
<comment type="caution">
    <text evidence="3">The sequence shown here is derived from an EMBL/GenBank/DDBJ whole genome shotgun (WGS) entry which is preliminary data.</text>
</comment>
<accession>A0ABQ5U5C3</accession>
<evidence type="ECO:0000313" key="3">
    <source>
        <dbReference type="EMBL" id="GLQ07043.1"/>
    </source>
</evidence>
<dbReference type="PANTHER" id="PTHR30005:SF0">
    <property type="entry name" value="RETROGRADE REGULATION PROTEIN 2"/>
    <property type="match status" value="1"/>
</dbReference>
<dbReference type="InterPro" id="IPR003695">
    <property type="entry name" value="Ppx_GppA_N"/>
</dbReference>
<dbReference type="Gene3D" id="3.30.420.150">
    <property type="entry name" value="Exopolyphosphatase. Domain 2"/>
    <property type="match status" value="1"/>
</dbReference>
<gene>
    <name evidence="3" type="ORF">GCM10007924_22640</name>
</gene>
<dbReference type="Pfam" id="PF02541">
    <property type="entry name" value="Ppx-GppA"/>
    <property type="match status" value="1"/>
</dbReference>
<dbReference type="Gene3D" id="3.30.420.40">
    <property type="match status" value="1"/>
</dbReference>
<dbReference type="InterPro" id="IPR048951">
    <property type="entry name" value="Ppx_C"/>
</dbReference>
<dbReference type="CDD" id="cd24052">
    <property type="entry name" value="ASKHA_NBD_HpPPX-GppA-like"/>
    <property type="match status" value="1"/>
</dbReference>
<keyword evidence="4" id="KW-1185">Reference proteome</keyword>
<evidence type="ECO:0000259" key="2">
    <source>
        <dbReference type="Pfam" id="PF21697"/>
    </source>
</evidence>
<dbReference type="InterPro" id="IPR043129">
    <property type="entry name" value="ATPase_NBD"/>
</dbReference>
<dbReference type="SUPFAM" id="SSF109604">
    <property type="entry name" value="HD-domain/PDEase-like"/>
    <property type="match status" value="1"/>
</dbReference>
<dbReference type="PANTHER" id="PTHR30005">
    <property type="entry name" value="EXOPOLYPHOSPHATASE"/>
    <property type="match status" value="1"/>
</dbReference>
<dbReference type="InterPro" id="IPR050273">
    <property type="entry name" value="GppA/Ppx_hydrolase"/>
</dbReference>
<dbReference type="Proteomes" id="UP001161409">
    <property type="component" value="Unassembled WGS sequence"/>
</dbReference>
<dbReference type="SUPFAM" id="SSF53067">
    <property type="entry name" value="Actin-like ATPase domain"/>
    <property type="match status" value="2"/>
</dbReference>
<dbReference type="Pfam" id="PF21697">
    <property type="entry name" value="Ppx_C"/>
    <property type="match status" value="1"/>
</dbReference>
<feature type="domain" description="Exopolyphosphatase C-terminal" evidence="2">
    <location>
        <begin position="322"/>
        <end position="498"/>
    </location>
</feature>
<dbReference type="Gene3D" id="1.10.3210.10">
    <property type="entry name" value="Hypothetical protein af1432"/>
    <property type="match status" value="1"/>
</dbReference>
<dbReference type="EMBL" id="BSNF01000008">
    <property type="protein sequence ID" value="GLQ07043.1"/>
    <property type="molecule type" value="Genomic_DNA"/>
</dbReference>
<feature type="domain" description="Ppx/GppA phosphatase N-terminal" evidence="1">
    <location>
        <begin position="51"/>
        <end position="314"/>
    </location>
</feature>